<evidence type="ECO:0000313" key="2">
    <source>
        <dbReference type="Proteomes" id="UP000007257"/>
    </source>
</evidence>
<protein>
    <recommendedName>
        <fullName evidence="3">Aminoglycoside phosphotransferase domain-containing protein</fullName>
    </recommendedName>
</protein>
<dbReference type="Proteomes" id="UP000007257">
    <property type="component" value="Chromosome"/>
</dbReference>
<dbReference type="SUPFAM" id="SSF56112">
    <property type="entry name" value="Protein kinase-like (PK-like)"/>
    <property type="match status" value="1"/>
</dbReference>
<reference evidence="1 2" key="2">
    <citation type="journal article" date="2012" name="J. Bacteriol.">
        <title>Complete Genome Sequence of Rahnella sp. Strain Y9602, a Gammaproteobacterium Isolate from Metal- and Radionuclide-Contaminated Soil.</title>
        <authorList>
            <person name="Martinez R.J."/>
            <person name="Bruce D."/>
            <person name="Detter C."/>
            <person name="Goodwin L.A."/>
            <person name="Han J."/>
            <person name="Han C.S."/>
            <person name="Held B."/>
            <person name="Land M.L."/>
            <person name="Mikhailova N."/>
            <person name="Nolan M."/>
            <person name="Pennacchio L."/>
            <person name="Pitluck S."/>
            <person name="Tapia R."/>
            <person name="Woyke T."/>
            <person name="Sobecky P.A."/>
        </authorList>
    </citation>
    <scope>NUCLEOTIDE SEQUENCE [LARGE SCALE GENOMIC DNA]</scope>
    <source>
        <strain evidence="1 2">Y9602</strain>
    </source>
</reference>
<dbReference type="OrthoDB" id="6505941at2"/>
<dbReference type="HOGENOM" id="CLU_851730_0_0_6"/>
<organism evidence="1 2">
    <name type="scientific">Rahnella sp. (strain Y9602)</name>
    <dbReference type="NCBI Taxonomy" id="2703885"/>
    <lineage>
        <taxon>Bacteria</taxon>
        <taxon>Pseudomonadati</taxon>
        <taxon>Pseudomonadota</taxon>
        <taxon>Gammaproteobacteria</taxon>
        <taxon>Enterobacterales</taxon>
        <taxon>Yersiniaceae</taxon>
        <taxon>Rahnella</taxon>
    </lineage>
</organism>
<dbReference type="eggNOG" id="ENOG5033TGJ">
    <property type="taxonomic scope" value="Bacteria"/>
</dbReference>
<dbReference type="EMBL" id="CP002505">
    <property type="protein sequence ID" value="ADW73493.1"/>
    <property type="molecule type" value="Genomic_DNA"/>
</dbReference>
<name>A0A0H3F994_RAHSY</name>
<evidence type="ECO:0000313" key="1">
    <source>
        <dbReference type="EMBL" id="ADW73493.1"/>
    </source>
</evidence>
<accession>A0A0H3F994</accession>
<sequence>MTSSHTVDFLSSGFVVKTAMSEMFNGKLKAEVDQIRALHDIYPELMVPVLHDGLAAGRQFYILEKMDSLPLSRIVFDEQRSLAERRMIVRNALENVQKAISLESETSSAITHEMPARLQEEWEGTRFAHELFDKPILLNGVRFSTTAREVYERALELARTEEFRSVEKAHFNFHFGNVLYNEEHAQTRFIDPDFSVRGLDPLFGFSRFAFSFWHELAAEVKDAVKMVPMADALMFVLAKPDYGSILSEIPELGGISGLLPLMGESMRNRFYVLTTYCFLRSIRINGSKQPWKAPRSPVVASPEEVLMLGLLAYLEGPVAEAESLCA</sequence>
<gene>
    <name evidence="1" type="ordered locus">Rahaq_1875</name>
</gene>
<dbReference type="InterPro" id="IPR011009">
    <property type="entry name" value="Kinase-like_dom_sf"/>
</dbReference>
<reference evidence="2" key="1">
    <citation type="submission" date="2011-01" db="EMBL/GenBank/DDBJ databases">
        <title>Complete sequence of chromosome of Rahnella sp. Y9602.</title>
        <authorList>
            <consortium name="US DOE Joint Genome Institute"/>
            <person name="Lucas S."/>
            <person name="Copeland A."/>
            <person name="Lapidus A."/>
            <person name="Cheng J.-F."/>
            <person name="Goodwin L."/>
            <person name="Pitluck S."/>
            <person name="Lu M."/>
            <person name="Detter J.C."/>
            <person name="Han C."/>
            <person name="Tapia R."/>
            <person name="Land M."/>
            <person name="Hauser L."/>
            <person name="Kyrpides N."/>
            <person name="Ivanova N."/>
            <person name="Ovchinnikova G."/>
            <person name="Pagani I."/>
            <person name="Sobecky P.A."/>
            <person name="Martinez R.J."/>
            <person name="Woyke T."/>
        </authorList>
    </citation>
    <scope>NUCLEOTIDE SEQUENCE [LARGE SCALE GENOMIC DNA]</scope>
    <source>
        <strain evidence="2">Y9602</strain>
    </source>
</reference>
<proteinExistence type="predicted"/>
<evidence type="ECO:0008006" key="3">
    <source>
        <dbReference type="Google" id="ProtNLM"/>
    </source>
</evidence>
<dbReference type="AlphaFoldDB" id="A0A0H3F994"/>
<dbReference type="KEGG" id="rah:Rahaq_1875"/>